<reference evidence="3" key="1">
    <citation type="journal article" date="2019" name="Int. J. Syst. Evol. Microbiol.">
        <title>The Global Catalogue of Microorganisms (GCM) 10K type strain sequencing project: providing services to taxonomists for standard genome sequencing and annotation.</title>
        <authorList>
            <consortium name="The Broad Institute Genomics Platform"/>
            <consortium name="The Broad Institute Genome Sequencing Center for Infectious Disease"/>
            <person name="Wu L."/>
            <person name="Ma J."/>
        </authorList>
    </citation>
    <scope>NUCLEOTIDE SEQUENCE [LARGE SCALE GENOMIC DNA]</scope>
    <source>
        <strain evidence="3">JCM 9651</strain>
    </source>
</reference>
<keyword evidence="1" id="KW-0472">Membrane</keyword>
<keyword evidence="1" id="KW-1133">Transmembrane helix</keyword>
<sequence>MSKRRTGEVLTAAAVSLMLVGAAMYVLPGPGLRPHDQPGRTDRRTRHDRLLATAAGTATAHTRSPAAMTWQWIGLVFFSVTLLPAYAATLLDAVVAARRTMEAAA</sequence>
<dbReference type="Proteomes" id="UP001499990">
    <property type="component" value="Unassembled WGS sequence"/>
</dbReference>
<keyword evidence="1" id="KW-0812">Transmembrane</keyword>
<evidence type="ECO:0000313" key="3">
    <source>
        <dbReference type="Proteomes" id="UP001499990"/>
    </source>
</evidence>
<accession>A0ABP6SL29</accession>
<protein>
    <submittedName>
        <fullName evidence="2">Uncharacterized protein</fullName>
    </submittedName>
</protein>
<evidence type="ECO:0000313" key="2">
    <source>
        <dbReference type="EMBL" id="GAA3378909.1"/>
    </source>
</evidence>
<comment type="caution">
    <text evidence="2">The sequence shown here is derived from an EMBL/GenBank/DDBJ whole genome shotgun (WGS) entry which is preliminary data.</text>
</comment>
<feature type="transmembrane region" description="Helical" evidence="1">
    <location>
        <begin position="9"/>
        <end position="27"/>
    </location>
</feature>
<dbReference type="EMBL" id="BAAAYL010000001">
    <property type="protein sequence ID" value="GAA3378909.1"/>
    <property type="molecule type" value="Genomic_DNA"/>
</dbReference>
<evidence type="ECO:0000256" key="1">
    <source>
        <dbReference type="SAM" id="Phobius"/>
    </source>
</evidence>
<organism evidence="2 3">
    <name type="scientific">Streptomyces sannanensis</name>
    <dbReference type="NCBI Taxonomy" id="285536"/>
    <lineage>
        <taxon>Bacteria</taxon>
        <taxon>Bacillati</taxon>
        <taxon>Actinomycetota</taxon>
        <taxon>Actinomycetes</taxon>
        <taxon>Kitasatosporales</taxon>
        <taxon>Streptomycetaceae</taxon>
        <taxon>Streptomyces</taxon>
    </lineage>
</organism>
<name>A0ABP6SL29_9ACTN</name>
<gene>
    <name evidence="2" type="ORF">GCM10020367_60330</name>
</gene>
<feature type="transmembrane region" description="Helical" evidence="1">
    <location>
        <begin position="70"/>
        <end position="91"/>
    </location>
</feature>
<keyword evidence="3" id="KW-1185">Reference proteome</keyword>
<proteinExistence type="predicted"/>